<comment type="caution">
    <text evidence="3">The sequence shown here is derived from an EMBL/GenBank/DDBJ whole genome shotgun (WGS) entry which is preliminary data.</text>
</comment>
<protein>
    <recommendedName>
        <fullName evidence="2">Glycine zipper-like domain-containing protein</fullName>
    </recommendedName>
</protein>
<keyword evidence="4" id="KW-1185">Reference proteome</keyword>
<gene>
    <name evidence="3" type="ORF">HD593_010172</name>
</gene>
<dbReference type="Proteomes" id="UP000565579">
    <property type="component" value="Unassembled WGS sequence"/>
</dbReference>
<accession>A0A7X0U4V6</accession>
<sequence length="66" mass="6657">MTKNSSPITPNWAVGLGSGLCLGVALGLALSNLALGISLAVCFGVSLSYALGKKADDGPEPERPEQ</sequence>
<evidence type="ECO:0000256" key="1">
    <source>
        <dbReference type="SAM" id="Phobius"/>
    </source>
</evidence>
<keyword evidence="1" id="KW-0472">Membrane</keyword>
<dbReference type="Pfam" id="PF26273">
    <property type="entry name" value="Gly_zipper"/>
    <property type="match status" value="1"/>
</dbReference>
<proteinExistence type="predicted"/>
<keyword evidence="1" id="KW-0812">Transmembrane</keyword>
<name>A0A7X0U4V6_9ACTN</name>
<reference evidence="3 4" key="1">
    <citation type="submission" date="2020-08" db="EMBL/GenBank/DDBJ databases">
        <title>Sequencing the genomes of 1000 actinobacteria strains.</title>
        <authorList>
            <person name="Klenk H.-P."/>
        </authorList>
    </citation>
    <scope>NUCLEOTIDE SEQUENCE [LARGE SCALE GENOMIC DNA]</scope>
    <source>
        <strain evidence="3 4">DSM 43768</strain>
    </source>
</reference>
<dbReference type="RefSeq" id="WP_185109976.1">
    <property type="nucleotide sequence ID" value="NZ_BAAAXY010000167.1"/>
</dbReference>
<dbReference type="EMBL" id="JACHMI010000001">
    <property type="protein sequence ID" value="MBB6555377.1"/>
    <property type="molecule type" value="Genomic_DNA"/>
</dbReference>
<feature type="transmembrane region" description="Helical" evidence="1">
    <location>
        <begin position="12"/>
        <end position="45"/>
    </location>
</feature>
<keyword evidence="1" id="KW-1133">Transmembrane helix</keyword>
<dbReference type="AlphaFoldDB" id="A0A7X0U4V6"/>
<evidence type="ECO:0000313" key="4">
    <source>
        <dbReference type="Proteomes" id="UP000565579"/>
    </source>
</evidence>
<evidence type="ECO:0000313" key="3">
    <source>
        <dbReference type="EMBL" id="MBB6555377.1"/>
    </source>
</evidence>
<dbReference type="InterPro" id="IPR058598">
    <property type="entry name" value="Gly_zipper-like_dom"/>
</dbReference>
<evidence type="ECO:0000259" key="2">
    <source>
        <dbReference type="Pfam" id="PF26273"/>
    </source>
</evidence>
<feature type="domain" description="Glycine zipper-like" evidence="2">
    <location>
        <begin position="11"/>
        <end position="53"/>
    </location>
</feature>
<organism evidence="3 4">
    <name type="scientific">Nonomuraea rubra</name>
    <dbReference type="NCBI Taxonomy" id="46180"/>
    <lineage>
        <taxon>Bacteria</taxon>
        <taxon>Bacillati</taxon>
        <taxon>Actinomycetota</taxon>
        <taxon>Actinomycetes</taxon>
        <taxon>Streptosporangiales</taxon>
        <taxon>Streptosporangiaceae</taxon>
        <taxon>Nonomuraea</taxon>
    </lineage>
</organism>